<reference evidence="2" key="1">
    <citation type="submission" date="2020-10" db="EMBL/GenBank/DDBJ databases">
        <authorList>
            <person name="Lu T."/>
            <person name="Wang Q."/>
            <person name="Han X."/>
        </authorList>
    </citation>
    <scope>NUCLEOTIDE SEQUENCE</scope>
    <source>
        <strain evidence="2">WQ 117</strain>
    </source>
</reference>
<gene>
    <name evidence="2" type="ORF">IM532_12670</name>
</gene>
<protein>
    <submittedName>
        <fullName evidence="2">FAD/NAD(P)-binding protein</fullName>
    </submittedName>
</protein>
<sequence>MIWKTEHINQNTKNTHDEIQKLINNSAENTEVSASIFSLGIIGGGPKGMYALEELIDKIKKENCNTNIRVYWWNETTHFGSGPNYQTDQDDFLLINYCIGHIDAWDRRDGVVDNQLNFVQWIEQNKTIDSEVQPTDYASRALVGHYLQSTLLQIIDSKPSSIELVLIPESVEAIQLTANANFRVESVKHQVLIDNLLLATGHCYQNKSLLGCDEDLLPNQYFRSAYPITKLETIPAQSKVGIIGWGLTFIDVALALTEGRGGTFDDEGNYIASGHEPILLPFSRNQLPIMPRGPIYGQNTYILQYIDDKWLQSVQTLSKNRKIDFSKDILPILEKELKYAYYSTLLQTDDVAKVENYIHSLPEEELFSYHQLLFPSIPQASSVQEAYIHYLDNLILEAEKGELRSPLMAATAVWREASPFIAEIYKMGGFTGDSHNYLDKKLFGAYCRTSYGPPIQNMKKIQALLKAGIIKTYWIDTVELDYIGHEKHFILKHSTHQEQVDFIIDARIARPDIVANNASLYQNLYENKIIKPFDNEGYLPGTVAMNSAGKVKHPQHIPLYFYGSNTEGVFLDNDSLSRKKNNIAPFWVNEVINQYRSFTK</sequence>
<dbReference type="Pfam" id="PF13454">
    <property type="entry name" value="NAD_binding_9"/>
    <property type="match status" value="1"/>
</dbReference>
<dbReference type="EMBL" id="JADGIK010000012">
    <property type="protein sequence ID" value="MBF0598283.1"/>
    <property type="molecule type" value="Genomic_DNA"/>
</dbReference>
<dbReference type="Proteomes" id="UP000608754">
    <property type="component" value="Unassembled WGS sequence"/>
</dbReference>
<evidence type="ECO:0000313" key="2">
    <source>
        <dbReference type="EMBL" id="MBF0598283.1"/>
    </source>
</evidence>
<dbReference type="Gene3D" id="3.50.50.60">
    <property type="entry name" value="FAD/NAD(P)-binding domain"/>
    <property type="match status" value="1"/>
</dbReference>
<accession>A0A8J7K5E3</accession>
<feature type="domain" description="FAD-dependent urate hydroxylase HpyO/Asp monooxygenase CreE-like FAD/NAD(P)-binding" evidence="1">
    <location>
        <begin position="41"/>
        <end position="202"/>
    </location>
</feature>
<keyword evidence="3" id="KW-1185">Reference proteome</keyword>
<proteinExistence type="predicted"/>
<evidence type="ECO:0000313" key="3">
    <source>
        <dbReference type="Proteomes" id="UP000608754"/>
    </source>
</evidence>
<organism evidence="2 3">
    <name type="scientific">Faecalibacter rhinopitheci</name>
    <dbReference type="NCBI Taxonomy" id="2779678"/>
    <lineage>
        <taxon>Bacteria</taxon>
        <taxon>Pseudomonadati</taxon>
        <taxon>Bacteroidota</taxon>
        <taxon>Flavobacteriia</taxon>
        <taxon>Flavobacteriales</taxon>
        <taxon>Weeksellaceae</taxon>
        <taxon>Faecalibacter</taxon>
    </lineage>
</organism>
<dbReference type="InterPro" id="IPR038732">
    <property type="entry name" value="HpyO/CreE_NAD-binding"/>
</dbReference>
<dbReference type="RefSeq" id="WP_194183869.1">
    <property type="nucleotide sequence ID" value="NZ_JADGIK010000012.1"/>
</dbReference>
<dbReference type="AlphaFoldDB" id="A0A8J7K5E3"/>
<dbReference type="PANTHER" id="PTHR40254">
    <property type="entry name" value="BLR0577 PROTEIN"/>
    <property type="match status" value="1"/>
</dbReference>
<dbReference type="InterPro" id="IPR036188">
    <property type="entry name" value="FAD/NAD-bd_sf"/>
</dbReference>
<name>A0A8J7K5E3_9FLAO</name>
<evidence type="ECO:0000259" key="1">
    <source>
        <dbReference type="Pfam" id="PF13454"/>
    </source>
</evidence>
<dbReference type="InterPro" id="IPR052189">
    <property type="entry name" value="L-asp_N-monooxygenase_NS-form"/>
</dbReference>
<comment type="caution">
    <text evidence="2">The sequence shown here is derived from an EMBL/GenBank/DDBJ whole genome shotgun (WGS) entry which is preliminary data.</text>
</comment>
<dbReference type="PANTHER" id="PTHR40254:SF1">
    <property type="entry name" value="BLR0577 PROTEIN"/>
    <property type="match status" value="1"/>
</dbReference>